<evidence type="ECO:0000313" key="1">
    <source>
        <dbReference type="EMBL" id="KAI9509334.1"/>
    </source>
</evidence>
<keyword evidence="2" id="KW-1185">Reference proteome</keyword>
<protein>
    <submittedName>
        <fullName evidence="1">Nucleotidylyl transferase</fullName>
    </submittedName>
</protein>
<comment type="caution">
    <text evidence="1">The sequence shown here is derived from an EMBL/GenBank/DDBJ whole genome shotgun (WGS) entry which is preliminary data.</text>
</comment>
<organism evidence="1 2">
    <name type="scientific">Russula earlei</name>
    <dbReference type="NCBI Taxonomy" id="71964"/>
    <lineage>
        <taxon>Eukaryota</taxon>
        <taxon>Fungi</taxon>
        <taxon>Dikarya</taxon>
        <taxon>Basidiomycota</taxon>
        <taxon>Agaricomycotina</taxon>
        <taxon>Agaricomycetes</taxon>
        <taxon>Russulales</taxon>
        <taxon>Russulaceae</taxon>
        <taxon>Russula</taxon>
    </lineage>
</organism>
<sequence>MSDAFSPPASEDVNMPLPNAAVSHILLLATINDLSTPCFLAPAIASAARCTRDRLVIVLFSRLFNTGRRSRSPLSGRHEEKGRRRQSVESSHSSSSAGVSHTERWDDVQRLLTYVYVQATAVAQVLDRVLLQVDVLLRGFDQDLGEDFGKDFEVVIRIEGDCIPVPLPESITSLRTAWSKPGDRVMDSGVDPASPNASGSDPPSYPVVALGGTFDHLHAGHKILLSMAAWIADEKVIVGVTDDALLTKKENKNVLESLPERMRGVRRFMELFKPSLFYDIVPLNDIYGPTATDPNIQALVVSKETASGGSAVNKCREEKVFSPLKIFEIDVISHSSSRLDVEDVEALKRAKMSSTFIRQWIVSRQRGVSGT</sequence>
<name>A0ACC0UE53_9AGAM</name>
<evidence type="ECO:0000313" key="2">
    <source>
        <dbReference type="Proteomes" id="UP001207468"/>
    </source>
</evidence>
<gene>
    <name evidence="1" type="ORF">F5148DRAFT_1188004</name>
</gene>
<accession>A0ACC0UE53</accession>
<proteinExistence type="predicted"/>
<reference evidence="1" key="1">
    <citation type="submission" date="2021-03" db="EMBL/GenBank/DDBJ databases">
        <title>Evolutionary priming and transition to the ectomycorrhizal habit in an iconic lineage of mushroom-forming fungi: is preadaptation a requirement?</title>
        <authorList>
            <consortium name="DOE Joint Genome Institute"/>
            <person name="Looney B.P."/>
            <person name="Miyauchi S."/>
            <person name="Morin E."/>
            <person name="Drula E."/>
            <person name="Courty P.E."/>
            <person name="Chicoki N."/>
            <person name="Fauchery L."/>
            <person name="Kohler A."/>
            <person name="Kuo A."/>
            <person name="LaButti K."/>
            <person name="Pangilinan J."/>
            <person name="Lipzen A."/>
            <person name="Riley R."/>
            <person name="Andreopoulos W."/>
            <person name="He G."/>
            <person name="Johnson J."/>
            <person name="Barry K.W."/>
            <person name="Grigoriev I.V."/>
            <person name="Nagy L."/>
            <person name="Hibbett D."/>
            <person name="Henrissat B."/>
            <person name="Matheny P.B."/>
            <person name="Labbe J."/>
            <person name="Martin A.F."/>
        </authorList>
    </citation>
    <scope>NUCLEOTIDE SEQUENCE</scope>
    <source>
        <strain evidence="1">BPL698</strain>
    </source>
</reference>
<keyword evidence="1" id="KW-0808">Transferase</keyword>
<dbReference type="EMBL" id="JAGFNK010000066">
    <property type="protein sequence ID" value="KAI9509334.1"/>
    <property type="molecule type" value="Genomic_DNA"/>
</dbReference>
<dbReference type="Proteomes" id="UP001207468">
    <property type="component" value="Unassembled WGS sequence"/>
</dbReference>